<keyword evidence="9" id="KW-0808">Transferase</keyword>
<comment type="similarity">
    <text evidence="1 7">Belongs to the peptidase S24 family.</text>
</comment>
<dbReference type="EMBL" id="CP072171">
    <property type="protein sequence ID" value="QYA10869.1"/>
    <property type="molecule type" value="Genomic_DNA"/>
</dbReference>
<dbReference type="InterPro" id="IPR050077">
    <property type="entry name" value="LexA_repressor"/>
</dbReference>
<evidence type="ECO:0000259" key="8">
    <source>
        <dbReference type="Pfam" id="PF00717"/>
    </source>
</evidence>
<keyword evidence="9" id="KW-0614">Plasmid</keyword>
<keyword evidence="3 7" id="KW-0378">Hydrolase</keyword>
<dbReference type="PANTHER" id="PTHR33516">
    <property type="entry name" value="LEXA REPRESSOR"/>
    <property type="match status" value="1"/>
</dbReference>
<sequence length="128" mass="14443">MLHGLCAGFPSPADDYIEESIDLNNLLVRNPPATFLWKVDGNSMRDAGIYDGDLIVIDRSVRPVDGDIVVATVHGERSLKRLRMTGGRPRLMFENSDMPLFDLPEIAEVEIWGVALCNVHWLRPRKRT</sequence>
<reference evidence="9 10" key="1">
    <citation type="submission" date="2021-03" db="EMBL/GenBank/DDBJ databases">
        <title>Rapid diversification of plasmids in a genus of pathogenic and nitrogen fixing bacteria.</title>
        <authorList>
            <person name="Weisberg A.J."/>
            <person name="Miller M."/>
            <person name="Ream W."/>
            <person name="Grunwald N.J."/>
            <person name="Chang J.H."/>
        </authorList>
    </citation>
    <scope>NUCLEOTIDE SEQUENCE [LARGE SCALE GENOMIC DNA]</scope>
    <source>
        <strain evidence="9 10">AF3.44</strain>
        <plasmid evidence="9 10">unnamed2</plasmid>
    </source>
</reference>
<keyword evidence="10" id="KW-1185">Reference proteome</keyword>
<organism evidence="9 10">
    <name type="scientific">Agrobacterium larrymoorei</name>
    <dbReference type="NCBI Taxonomy" id="160699"/>
    <lineage>
        <taxon>Bacteria</taxon>
        <taxon>Pseudomonadati</taxon>
        <taxon>Pseudomonadota</taxon>
        <taxon>Alphaproteobacteria</taxon>
        <taxon>Hyphomicrobiales</taxon>
        <taxon>Rhizobiaceae</taxon>
        <taxon>Rhizobium/Agrobacterium group</taxon>
        <taxon>Agrobacterium</taxon>
    </lineage>
</organism>
<dbReference type="SUPFAM" id="SSF51306">
    <property type="entry name" value="LexA/Signal peptidase"/>
    <property type="match status" value="1"/>
</dbReference>
<dbReference type="InterPro" id="IPR006197">
    <property type="entry name" value="Peptidase_S24_LexA"/>
</dbReference>
<dbReference type="Pfam" id="PF00717">
    <property type="entry name" value="Peptidase_S24"/>
    <property type="match status" value="1"/>
</dbReference>
<keyword evidence="4 7" id="KW-0068">Autocatalytic cleavage</keyword>
<name>A0ABX8TE33_9HYPH</name>
<dbReference type="EC" id="2.7.7.7" evidence="9"/>
<dbReference type="GO" id="GO:0003887">
    <property type="term" value="F:DNA-directed DNA polymerase activity"/>
    <property type="evidence" value="ECO:0007669"/>
    <property type="project" value="UniProtKB-EC"/>
</dbReference>
<evidence type="ECO:0000256" key="5">
    <source>
        <dbReference type="ARBA" id="ARBA00023204"/>
    </source>
</evidence>
<evidence type="ECO:0000256" key="4">
    <source>
        <dbReference type="ARBA" id="ARBA00022813"/>
    </source>
</evidence>
<geneLocation type="plasmid" evidence="9 10">
    <name>unnamed2</name>
</geneLocation>
<dbReference type="NCBIfam" id="NF007621">
    <property type="entry name" value="PRK10276.1"/>
    <property type="match status" value="1"/>
</dbReference>
<evidence type="ECO:0000313" key="10">
    <source>
        <dbReference type="Proteomes" id="UP000826513"/>
    </source>
</evidence>
<dbReference type="Gene3D" id="2.10.109.10">
    <property type="entry name" value="Umud Fragment, subunit A"/>
    <property type="match status" value="1"/>
</dbReference>
<keyword evidence="5" id="KW-0234">DNA repair</keyword>
<evidence type="ECO:0000256" key="2">
    <source>
        <dbReference type="ARBA" id="ARBA00022763"/>
    </source>
</evidence>
<dbReference type="InterPro" id="IPR036286">
    <property type="entry name" value="LexA/Signal_pep-like_sf"/>
</dbReference>
<keyword evidence="9" id="KW-0548">Nucleotidyltransferase</keyword>
<evidence type="ECO:0000256" key="1">
    <source>
        <dbReference type="ARBA" id="ARBA00007484"/>
    </source>
</evidence>
<evidence type="ECO:0000256" key="6">
    <source>
        <dbReference type="ARBA" id="ARBA00023236"/>
    </source>
</evidence>
<gene>
    <name evidence="9" type="primary">umuD</name>
    <name evidence="9" type="ORF">J5285_26095</name>
</gene>
<dbReference type="InterPro" id="IPR015927">
    <property type="entry name" value="Peptidase_S24_S26A/B/C"/>
</dbReference>
<dbReference type="CDD" id="cd06529">
    <property type="entry name" value="S24_LexA-like"/>
    <property type="match status" value="1"/>
</dbReference>
<evidence type="ECO:0000256" key="7">
    <source>
        <dbReference type="RuleBase" id="RU003991"/>
    </source>
</evidence>
<dbReference type="InterPro" id="IPR039418">
    <property type="entry name" value="LexA-like"/>
</dbReference>
<evidence type="ECO:0000313" key="9">
    <source>
        <dbReference type="EMBL" id="QYA10869.1"/>
    </source>
</evidence>
<dbReference type="PRINTS" id="PR00726">
    <property type="entry name" value="LEXASERPTASE"/>
</dbReference>
<evidence type="ECO:0000256" key="3">
    <source>
        <dbReference type="ARBA" id="ARBA00022801"/>
    </source>
</evidence>
<feature type="domain" description="Peptidase S24/S26A/S26B/S26C" evidence="8">
    <location>
        <begin position="6"/>
        <end position="115"/>
    </location>
</feature>
<keyword evidence="6" id="KW-0742">SOS response</keyword>
<proteinExistence type="inferred from homology"/>
<dbReference type="Proteomes" id="UP000826513">
    <property type="component" value="Plasmid unnamed2"/>
</dbReference>
<protein>
    <submittedName>
        <fullName evidence="9">Translesion error-prone DNA polymerase V autoproteolytic subunit</fullName>
        <ecNumber evidence="9">2.7.7.7</ecNumber>
    </submittedName>
</protein>
<keyword evidence="2" id="KW-0227">DNA damage</keyword>
<dbReference type="PANTHER" id="PTHR33516:SF2">
    <property type="entry name" value="LEXA REPRESSOR-RELATED"/>
    <property type="match status" value="1"/>
</dbReference>
<accession>A0ABX8TE33</accession>